<dbReference type="EMBL" id="JBHLXP010000001">
    <property type="protein sequence ID" value="MFC0046901.1"/>
    <property type="molecule type" value="Genomic_DNA"/>
</dbReference>
<evidence type="ECO:0000256" key="4">
    <source>
        <dbReference type="ARBA" id="ARBA00022989"/>
    </source>
</evidence>
<feature type="transmembrane region" description="Helical" evidence="7">
    <location>
        <begin position="24"/>
        <end position="47"/>
    </location>
</feature>
<reference evidence="10 11" key="1">
    <citation type="submission" date="2024-09" db="EMBL/GenBank/DDBJ databases">
        <authorList>
            <person name="Sun Q."/>
            <person name="Mori K."/>
        </authorList>
    </citation>
    <scope>NUCLEOTIDE SEQUENCE [LARGE SCALE GENOMIC DNA]</scope>
    <source>
        <strain evidence="10 11">KCTC 23315</strain>
    </source>
</reference>
<dbReference type="InterPro" id="IPR003838">
    <property type="entry name" value="ABC3_permease_C"/>
</dbReference>
<dbReference type="InterPro" id="IPR050250">
    <property type="entry name" value="Macrolide_Exporter_MacB"/>
</dbReference>
<evidence type="ECO:0000256" key="6">
    <source>
        <dbReference type="ARBA" id="ARBA00038076"/>
    </source>
</evidence>
<keyword evidence="3 7" id="KW-0812">Transmembrane</keyword>
<evidence type="ECO:0000256" key="3">
    <source>
        <dbReference type="ARBA" id="ARBA00022692"/>
    </source>
</evidence>
<dbReference type="PANTHER" id="PTHR30572:SF4">
    <property type="entry name" value="ABC TRANSPORTER PERMEASE YTRF"/>
    <property type="match status" value="1"/>
</dbReference>
<feature type="domain" description="MacB-like periplasmic core" evidence="9">
    <location>
        <begin position="26"/>
        <end position="248"/>
    </location>
</feature>
<feature type="transmembrane region" description="Helical" evidence="7">
    <location>
        <begin position="279"/>
        <end position="305"/>
    </location>
</feature>
<dbReference type="Proteomes" id="UP001589813">
    <property type="component" value="Unassembled WGS sequence"/>
</dbReference>
<feature type="domain" description="ABC3 transporter permease C-terminal" evidence="8">
    <location>
        <begin position="290"/>
        <end position="403"/>
    </location>
</feature>
<proteinExistence type="inferred from homology"/>
<accession>A0ABV6B7Q6</accession>
<dbReference type="InterPro" id="IPR025857">
    <property type="entry name" value="MacB_PCD"/>
</dbReference>
<keyword evidence="2" id="KW-1003">Cell membrane</keyword>
<evidence type="ECO:0000259" key="8">
    <source>
        <dbReference type="Pfam" id="PF02687"/>
    </source>
</evidence>
<evidence type="ECO:0000256" key="5">
    <source>
        <dbReference type="ARBA" id="ARBA00023136"/>
    </source>
</evidence>
<dbReference type="RefSeq" id="WP_377239586.1">
    <property type="nucleotide sequence ID" value="NZ_JBHLXP010000001.1"/>
</dbReference>
<keyword evidence="5 7" id="KW-0472">Membrane</keyword>
<comment type="caution">
    <text evidence="10">The sequence shown here is derived from an EMBL/GenBank/DDBJ whole genome shotgun (WGS) entry which is preliminary data.</text>
</comment>
<protein>
    <submittedName>
        <fullName evidence="10">ABC transporter permease</fullName>
    </submittedName>
</protein>
<feature type="transmembrane region" description="Helical" evidence="7">
    <location>
        <begin position="370"/>
        <end position="393"/>
    </location>
</feature>
<evidence type="ECO:0000256" key="2">
    <source>
        <dbReference type="ARBA" id="ARBA00022475"/>
    </source>
</evidence>
<comment type="subcellular location">
    <subcellularLocation>
        <location evidence="1">Cell membrane</location>
        <topology evidence="1">Multi-pass membrane protein</topology>
    </subcellularLocation>
</comment>
<evidence type="ECO:0000256" key="7">
    <source>
        <dbReference type="SAM" id="Phobius"/>
    </source>
</evidence>
<comment type="similarity">
    <text evidence="6">Belongs to the ABC-4 integral membrane protein family.</text>
</comment>
<evidence type="ECO:0000313" key="11">
    <source>
        <dbReference type="Proteomes" id="UP001589813"/>
    </source>
</evidence>
<dbReference type="PANTHER" id="PTHR30572">
    <property type="entry name" value="MEMBRANE COMPONENT OF TRANSPORTER-RELATED"/>
    <property type="match status" value="1"/>
</dbReference>
<sequence>MLAFWQMFSQCAQSAVLSIRLHLLRSGLTTLGIIIGVAAVISVVAIMQGLSAGIRGQLDDLGSDMTTLRAFTTPDQELLGFRNKLTDSDYDALLNKISDFEQITVAMPAFSMGLSVSYGRSSSQSQLIGAAPNYQDVIRIYPQLGRFILPQDDERRRRVAFIGPSLINKLQLPANPVGEFVLISGDWFRIIGVGEKRGSLFGFDQDNYIITPFQTAKALNGPDQLQVEISYRAKAGVDEQALQQQIRNVLRAKRGLASDAADPFEFITAEKMKSQFNQVLNSVTLVAAGVVGISLLVGGIGVMNIMLVSVTERTREIGIVKALGATPQVILLQFLLEAVLLSLFGGLLGLLLGYGVAALLGALIPSLSDTVVPLWAVLLSLGFTTFIGVVFGLMPAVKAARLAPIDALRYE</sequence>
<keyword evidence="4 7" id="KW-1133">Transmembrane helix</keyword>
<dbReference type="Pfam" id="PF02687">
    <property type="entry name" value="FtsX"/>
    <property type="match status" value="1"/>
</dbReference>
<evidence type="ECO:0000259" key="9">
    <source>
        <dbReference type="Pfam" id="PF12704"/>
    </source>
</evidence>
<dbReference type="Pfam" id="PF12704">
    <property type="entry name" value="MacB_PCD"/>
    <property type="match status" value="1"/>
</dbReference>
<evidence type="ECO:0000313" key="10">
    <source>
        <dbReference type="EMBL" id="MFC0046901.1"/>
    </source>
</evidence>
<keyword evidence="11" id="KW-1185">Reference proteome</keyword>
<evidence type="ECO:0000256" key="1">
    <source>
        <dbReference type="ARBA" id="ARBA00004651"/>
    </source>
</evidence>
<gene>
    <name evidence="10" type="ORF">ACFFJP_01195</name>
</gene>
<organism evidence="10 11">
    <name type="scientific">Rheinheimera tilapiae</name>
    <dbReference type="NCBI Taxonomy" id="875043"/>
    <lineage>
        <taxon>Bacteria</taxon>
        <taxon>Pseudomonadati</taxon>
        <taxon>Pseudomonadota</taxon>
        <taxon>Gammaproteobacteria</taxon>
        <taxon>Chromatiales</taxon>
        <taxon>Chromatiaceae</taxon>
        <taxon>Rheinheimera</taxon>
    </lineage>
</organism>
<name>A0ABV6B7Q6_9GAMM</name>